<dbReference type="GeneID" id="70191275"/>
<evidence type="ECO:0000256" key="2">
    <source>
        <dbReference type="ARBA" id="ARBA00022771"/>
    </source>
</evidence>
<dbReference type="RefSeq" id="XP_046016155.1">
    <property type="nucleotide sequence ID" value="XM_046161729.1"/>
</dbReference>
<keyword evidence="3" id="KW-0862">Zinc</keyword>
<evidence type="ECO:0000256" key="3">
    <source>
        <dbReference type="ARBA" id="ARBA00022833"/>
    </source>
</evidence>
<evidence type="ECO:0000256" key="1">
    <source>
        <dbReference type="ARBA" id="ARBA00022723"/>
    </source>
</evidence>
<dbReference type="PROSITE" id="PS50865">
    <property type="entry name" value="ZF_MYND_2"/>
    <property type="match status" value="1"/>
</dbReference>
<protein>
    <recommendedName>
        <fullName evidence="5">MYND-type domain-containing protein</fullName>
    </recommendedName>
</protein>
<dbReference type="InterPro" id="IPR027974">
    <property type="entry name" value="DUF4470"/>
</dbReference>
<evidence type="ECO:0000256" key="4">
    <source>
        <dbReference type="PROSITE-ProRule" id="PRU00134"/>
    </source>
</evidence>
<dbReference type="GO" id="GO:0008270">
    <property type="term" value="F:zinc ion binding"/>
    <property type="evidence" value="ECO:0007669"/>
    <property type="project" value="UniProtKB-KW"/>
</dbReference>
<proteinExistence type="predicted"/>
<reference evidence="6" key="1">
    <citation type="journal article" date="2021" name="Nat. Commun.">
        <title>Genetic determinants of endophytism in the Arabidopsis root mycobiome.</title>
        <authorList>
            <person name="Mesny F."/>
            <person name="Miyauchi S."/>
            <person name="Thiergart T."/>
            <person name="Pickel B."/>
            <person name="Atanasova L."/>
            <person name="Karlsson M."/>
            <person name="Huettel B."/>
            <person name="Barry K.W."/>
            <person name="Haridas S."/>
            <person name="Chen C."/>
            <person name="Bauer D."/>
            <person name="Andreopoulos W."/>
            <person name="Pangilinan J."/>
            <person name="LaButti K."/>
            <person name="Riley R."/>
            <person name="Lipzen A."/>
            <person name="Clum A."/>
            <person name="Drula E."/>
            <person name="Henrissat B."/>
            <person name="Kohler A."/>
            <person name="Grigoriev I.V."/>
            <person name="Martin F.M."/>
            <person name="Hacquard S."/>
        </authorList>
    </citation>
    <scope>NUCLEOTIDE SEQUENCE</scope>
    <source>
        <strain evidence="6">MPI-CAGE-CH-0230</strain>
    </source>
</reference>
<dbReference type="OrthoDB" id="5282002at2759"/>
<accession>A0A9P9BU29</accession>
<dbReference type="Proteomes" id="UP000756346">
    <property type="component" value="Unassembled WGS sequence"/>
</dbReference>
<comment type="caution">
    <text evidence="6">The sequence shown here is derived from an EMBL/GenBank/DDBJ whole genome shotgun (WGS) entry which is preliminary data.</text>
</comment>
<sequence length="566" mass="64408">MSEAFCAGWSPESTTCQKTGHFACKGCLLVTYCGSTCQKSHWPQHKIDCKCPVGKTTWQPQWALQNRMPDFVRGGVGEQFGGRKYLWGNMPAYDVLKLVDNEGVAYDGPLTLLFAASGDLRNLFKTLAELPESYTGTVRVTLNDRDLDVVARNIIMLLIALVLEDAEEAIDCILHFWYSCLIRKSHYEAVQARIRPLIQDVCVKIKAKSPGSLQAKTWKLGKHSLRLVLTQSTWTRLLSYMDLPQGLDGSKATRIRQAVTQAESRVDYRDRHLLFFSPAHRVAKTRFWKDGLLLPFGASRDDFVVPNPTFFSNANGWPMFDNADPLSGWTLKEIEATSSGQATADLYGKLSKHIHNTLKSFLHRLYSLRAVELRFLHVDAVKLPELLGESERFDRIEVSNISDCGYVGPHQTVGLLAPLLQTHAMNPHATLITLFMNAVDENRNEQDEILEMSPDGPVMRTLIKYMPPTRRLASKNDPAMIKFISSKDYVASHDRYFDRFVEKFKLTEFGHVCGVTMKNKHTIIEKWPYILRLQPDQKGAQEEFDRLLRSSTSTKERYVEWKRIVA</sequence>
<dbReference type="EMBL" id="JAGTJQ010000002">
    <property type="protein sequence ID" value="KAH7037034.1"/>
    <property type="molecule type" value="Genomic_DNA"/>
</dbReference>
<organism evidence="6 7">
    <name type="scientific">Microdochium trichocladiopsis</name>
    <dbReference type="NCBI Taxonomy" id="1682393"/>
    <lineage>
        <taxon>Eukaryota</taxon>
        <taxon>Fungi</taxon>
        <taxon>Dikarya</taxon>
        <taxon>Ascomycota</taxon>
        <taxon>Pezizomycotina</taxon>
        <taxon>Sordariomycetes</taxon>
        <taxon>Xylariomycetidae</taxon>
        <taxon>Xylariales</taxon>
        <taxon>Microdochiaceae</taxon>
        <taxon>Microdochium</taxon>
    </lineage>
</organism>
<keyword evidence="2 4" id="KW-0863">Zinc-finger</keyword>
<dbReference type="SUPFAM" id="SSF144232">
    <property type="entry name" value="HIT/MYND zinc finger-like"/>
    <property type="match status" value="1"/>
</dbReference>
<dbReference type="Pfam" id="PF14737">
    <property type="entry name" value="DUF4470"/>
    <property type="match status" value="1"/>
</dbReference>
<keyword evidence="1" id="KW-0479">Metal-binding</keyword>
<dbReference type="Pfam" id="PF01753">
    <property type="entry name" value="zf-MYND"/>
    <property type="match status" value="1"/>
</dbReference>
<dbReference type="AlphaFoldDB" id="A0A9P9BU29"/>
<name>A0A9P9BU29_9PEZI</name>
<gene>
    <name evidence="6" type="ORF">B0I36DRAFT_402498</name>
</gene>
<evidence type="ECO:0000313" key="7">
    <source>
        <dbReference type="Proteomes" id="UP000756346"/>
    </source>
</evidence>
<feature type="domain" description="MYND-type" evidence="5">
    <location>
        <begin position="13"/>
        <end position="49"/>
    </location>
</feature>
<evidence type="ECO:0000313" key="6">
    <source>
        <dbReference type="EMBL" id="KAH7037034.1"/>
    </source>
</evidence>
<keyword evidence="7" id="KW-1185">Reference proteome</keyword>
<dbReference type="Gene3D" id="6.10.140.2220">
    <property type="match status" value="1"/>
</dbReference>
<dbReference type="InterPro" id="IPR002893">
    <property type="entry name" value="Znf_MYND"/>
</dbReference>
<evidence type="ECO:0000259" key="5">
    <source>
        <dbReference type="PROSITE" id="PS50865"/>
    </source>
</evidence>